<dbReference type="EMBL" id="GBEZ01016321">
    <property type="protein sequence ID" value="JAC69917.1"/>
    <property type="molecule type" value="Transcribed_RNA"/>
</dbReference>
<dbReference type="AlphaFoldDB" id="A0A061RAD3"/>
<organism evidence="1">
    <name type="scientific">Tetraselmis sp. GSL018</name>
    <dbReference type="NCBI Taxonomy" id="582737"/>
    <lineage>
        <taxon>Eukaryota</taxon>
        <taxon>Viridiplantae</taxon>
        <taxon>Chlorophyta</taxon>
        <taxon>core chlorophytes</taxon>
        <taxon>Chlorodendrophyceae</taxon>
        <taxon>Chlorodendrales</taxon>
        <taxon>Chlorodendraceae</taxon>
        <taxon>Tetraselmis</taxon>
    </lineage>
</organism>
<gene>
    <name evidence="1" type="ORF">TSPGSL018_5265</name>
</gene>
<sequence length="61" mass="6704">MDGQPSPQPALRSVPCPPSSFRKLSSVEISSPPCLTTSPFFSHAQCCDLPRWMPSRILLSM</sequence>
<evidence type="ECO:0000313" key="1">
    <source>
        <dbReference type="EMBL" id="JAC69917.1"/>
    </source>
</evidence>
<accession>A0A061RAD3</accession>
<name>A0A061RAD3_9CHLO</name>
<reference evidence="1" key="1">
    <citation type="submission" date="2014-05" db="EMBL/GenBank/DDBJ databases">
        <title>The transcriptome of the halophilic microalga Tetraselmis sp. GSL018 isolated from the Great Salt Lake, Utah.</title>
        <authorList>
            <person name="Jinkerson R.E."/>
            <person name="D'Adamo S."/>
            <person name="Posewitz M.C."/>
        </authorList>
    </citation>
    <scope>NUCLEOTIDE SEQUENCE</scope>
    <source>
        <strain evidence="1">GSL018</strain>
    </source>
</reference>
<proteinExistence type="predicted"/>
<protein>
    <submittedName>
        <fullName evidence="1">Uncharacterized protein</fullName>
    </submittedName>
</protein>